<dbReference type="InterPro" id="IPR043145">
    <property type="entry name" value="Znf_ZZ_sf"/>
</dbReference>
<dbReference type="GO" id="GO:0008270">
    <property type="term" value="F:zinc ion binding"/>
    <property type="evidence" value="ECO:0007669"/>
    <property type="project" value="UniProtKB-KW"/>
</dbReference>
<evidence type="ECO:0000256" key="2">
    <source>
        <dbReference type="ARBA" id="ARBA00022771"/>
    </source>
</evidence>
<keyword evidence="1" id="KW-0479">Metal-binding</keyword>
<feature type="domain" description="ZZ-type" evidence="6">
    <location>
        <begin position="20"/>
        <end position="77"/>
    </location>
</feature>
<sequence length="358" mass="38949">MNTHSYGPSFFPGPPTPAVGQYAHCDGCRQVIPFERPRVRCLDCPDYDSCGDCQVTQTFSGNHTVEHRYEVLLRGQPTTTPPYNPSGQPSQPAAPPAGSPEAYWGMLITPSKTASPMFSRLIAAIFARFATPSADVLQPNEFCALMAAAGHTSADFPLLNNPPANMTPASMSPTDLTSLDAWLISWYRASQLEHRTSTRQFPAPPPPAPQPFNGRFRLRDQLLAAVTNPTIPAFTIPNGMPLLTRRGLEQYFVYQAVHNPDDLFTRINNLLGSAGAPPLVDGATGRPFDVRSVPRGCLPPMPDAQQQRAQRAAEAAHAQDLLEAAQVEAMIQAKTSHAILGGWTVDSYGNRRYDEGLI</sequence>
<evidence type="ECO:0000256" key="4">
    <source>
        <dbReference type="PROSITE-ProRule" id="PRU00228"/>
    </source>
</evidence>
<keyword evidence="3" id="KW-0862">Zinc</keyword>
<evidence type="ECO:0000256" key="5">
    <source>
        <dbReference type="SAM" id="MobiDB-lite"/>
    </source>
</evidence>
<dbReference type="AlphaFoldDB" id="A0AAN6RPJ8"/>
<proteinExistence type="predicted"/>
<reference evidence="7" key="1">
    <citation type="journal article" date="2023" name="Mol. Phylogenet. Evol.">
        <title>Genome-scale phylogeny and comparative genomics of the fungal order Sordariales.</title>
        <authorList>
            <person name="Hensen N."/>
            <person name="Bonometti L."/>
            <person name="Westerberg I."/>
            <person name="Brannstrom I.O."/>
            <person name="Guillou S."/>
            <person name="Cros-Aarteil S."/>
            <person name="Calhoun S."/>
            <person name="Haridas S."/>
            <person name="Kuo A."/>
            <person name="Mondo S."/>
            <person name="Pangilinan J."/>
            <person name="Riley R."/>
            <person name="LaButti K."/>
            <person name="Andreopoulos B."/>
            <person name="Lipzen A."/>
            <person name="Chen C."/>
            <person name="Yan M."/>
            <person name="Daum C."/>
            <person name="Ng V."/>
            <person name="Clum A."/>
            <person name="Steindorff A."/>
            <person name="Ohm R.A."/>
            <person name="Martin F."/>
            <person name="Silar P."/>
            <person name="Natvig D.O."/>
            <person name="Lalanne C."/>
            <person name="Gautier V."/>
            <person name="Ament-Velasquez S.L."/>
            <person name="Kruys A."/>
            <person name="Hutchinson M.I."/>
            <person name="Powell A.J."/>
            <person name="Barry K."/>
            <person name="Miller A.N."/>
            <person name="Grigoriev I.V."/>
            <person name="Debuchy R."/>
            <person name="Gladieux P."/>
            <person name="Hiltunen Thoren M."/>
            <person name="Johannesson H."/>
        </authorList>
    </citation>
    <scope>NUCLEOTIDE SEQUENCE</scope>
    <source>
        <strain evidence="7">CBS 103.79</strain>
    </source>
</reference>
<evidence type="ECO:0000259" key="6">
    <source>
        <dbReference type="PROSITE" id="PS50135"/>
    </source>
</evidence>
<evidence type="ECO:0000313" key="8">
    <source>
        <dbReference type="Proteomes" id="UP001303889"/>
    </source>
</evidence>
<dbReference type="InterPro" id="IPR000433">
    <property type="entry name" value="Znf_ZZ"/>
</dbReference>
<name>A0AAN6RPJ8_9PEZI</name>
<evidence type="ECO:0000313" key="7">
    <source>
        <dbReference type="EMBL" id="KAK3898280.1"/>
    </source>
</evidence>
<dbReference type="PROSITE" id="PS50135">
    <property type="entry name" value="ZF_ZZ_2"/>
    <property type="match status" value="1"/>
</dbReference>
<protein>
    <recommendedName>
        <fullName evidence="6">ZZ-type domain-containing protein</fullName>
    </recommendedName>
</protein>
<evidence type="ECO:0000256" key="3">
    <source>
        <dbReference type="ARBA" id="ARBA00022833"/>
    </source>
</evidence>
<keyword evidence="2 4" id="KW-0863">Zinc-finger</keyword>
<accession>A0AAN6RPJ8</accession>
<dbReference type="Pfam" id="PF00569">
    <property type="entry name" value="ZZ"/>
    <property type="match status" value="1"/>
</dbReference>
<dbReference type="EMBL" id="MU855965">
    <property type="protein sequence ID" value="KAK3898280.1"/>
    <property type="molecule type" value="Genomic_DNA"/>
</dbReference>
<comment type="caution">
    <text evidence="7">The sequence shown here is derived from an EMBL/GenBank/DDBJ whole genome shotgun (WGS) entry which is preliminary data.</text>
</comment>
<gene>
    <name evidence="7" type="ORF">C8A05DRAFT_19104</name>
</gene>
<reference evidence="7" key="2">
    <citation type="submission" date="2023-05" db="EMBL/GenBank/DDBJ databases">
        <authorList>
            <consortium name="Lawrence Berkeley National Laboratory"/>
            <person name="Steindorff A."/>
            <person name="Hensen N."/>
            <person name="Bonometti L."/>
            <person name="Westerberg I."/>
            <person name="Brannstrom I.O."/>
            <person name="Guillou S."/>
            <person name="Cros-Aarteil S."/>
            <person name="Calhoun S."/>
            <person name="Haridas S."/>
            <person name="Kuo A."/>
            <person name="Mondo S."/>
            <person name="Pangilinan J."/>
            <person name="Riley R."/>
            <person name="Labutti K."/>
            <person name="Andreopoulos B."/>
            <person name="Lipzen A."/>
            <person name="Chen C."/>
            <person name="Yanf M."/>
            <person name="Daum C."/>
            <person name="Ng V."/>
            <person name="Clum A."/>
            <person name="Ohm R."/>
            <person name="Martin F."/>
            <person name="Silar P."/>
            <person name="Natvig D."/>
            <person name="Lalanne C."/>
            <person name="Gautier V."/>
            <person name="Ament-Velasquez S.L."/>
            <person name="Kruys A."/>
            <person name="Hutchinson M.I."/>
            <person name="Powell A.J."/>
            <person name="Barry K."/>
            <person name="Miller A.N."/>
            <person name="Grigoriev I.V."/>
            <person name="Debuchy R."/>
            <person name="Gladieux P."/>
            <person name="Thoren M.H."/>
            <person name="Johannesson H."/>
        </authorList>
    </citation>
    <scope>NUCLEOTIDE SEQUENCE</scope>
    <source>
        <strain evidence="7">CBS 103.79</strain>
    </source>
</reference>
<dbReference type="SUPFAM" id="SSF57850">
    <property type="entry name" value="RING/U-box"/>
    <property type="match status" value="1"/>
</dbReference>
<dbReference type="Proteomes" id="UP001303889">
    <property type="component" value="Unassembled WGS sequence"/>
</dbReference>
<dbReference type="Gene3D" id="3.30.60.90">
    <property type="match status" value="1"/>
</dbReference>
<dbReference type="SMART" id="SM00291">
    <property type="entry name" value="ZnF_ZZ"/>
    <property type="match status" value="1"/>
</dbReference>
<feature type="region of interest" description="Disordered" evidence="5">
    <location>
        <begin position="75"/>
        <end position="98"/>
    </location>
</feature>
<organism evidence="7 8">
    <name type="scientific">Staphylotrichum tortipilum</name>
    <dbReference type="NCBI Taxonomy" id="2831512"/>
    <lineage>
        <taxon>Eukaryota</taxon>
        <taxon>Fungi</taxon>
        <taxon>Dikarya</taxon>
        <taxon>Ascomycota</taxon>
        <taxon>Pezizomycotina</taxon>
        <taxon>Sordariomycetes</taxon>
        <taxon>Sordariomycetidae</taxon>
        <taxon>Sordariales</taxon>
        <taxon>Chaetomiaceae</taxon>
        <taxon>Staphylotrichum</taxon>
    </lineage>
</organism>
<keyword evidence="8" id="KW-1185">Reference proteome</keyword>
<evidence type="ECO:0000256" key="1">
    <source>
        <dbReference type="ARBA" id="ARBA00022723"/>
    </source>
</evidence>